<keyword evidence="1" id="KW-0479">Metal-binding</keyword>
<reference evidence="4" key="1">
    <citation type="journal article" date="2020" name="Stud. Mycol.">
        <title>101 Dothideomycetes genomes: a test case for predicting lifestyles and emergence of pathogens.</title>
        <authorList>
            <person name="Haridas S."/>
            <person name="Albert R."/>
            <person name="Binder M."/>
            <person name="Bloem J."/>
            <person name="Labutti K."/>
            <person name="Salamov A."/>
            <person name="Andreopoulos B."/>
            <person name="Baker S."/>
            <person name="Barry K."/>
            <person name="Bills G."/>
            <person name="Bluhm B."/>
            <person name="Cannon C."/>
            <person name="Castanera R."/>
            <person name="Culley D."/>
            <person name="Daum C."/>
            <person name="Ezra D."/>
            <person name="Gonzalez J."/>
            <person name="Henrissat B."/>
            <person name="Kuo A."/>
            <person name="Liang C."/>
            <person name="Lipzen A."/>
            <person name="Lutzoni F."/>
            <person name="Magnuson J."/>
            <person name="Mondo S."/>
            <person name="Nolan M."/>
            <person name="Ohm R."/>
            <person name="Pangilinan J."/>
            <person name="Park H.-J."/>
            <person name="Ramirez L."/>
            <person name="Alfaro M."/>
            <person name="Sun H."/>
            <person name="Tritt A."/>
            <person name="Yoshinaga Y."/>
            <person name="Zwiers L.-H."/>
            <person name="Turgeon B."/>
            <person name="Goodwin S."/>
            <person name="Spatafora J."/>
            <person name="Crous P."/>
            <person name="Grigoriev I."/>
        </authorList>
    </citation>
    <scope>NUCLEOTIDE SEQUENCE</scope>
    <source>
        <strain evidence="4">CBS 675.92</strain>
    </source>
</reference>
<comment type="catalytic activity">
    <reaction evidence="1">
        <text>O-phospho-L-seryl-[protein] + H2O = L-seryl-[protein] + phosphate</text>
        <dbReference type="Rhea" id="RHEA:20629"/>
        <dbReference type="Rhea" id="RHEA-COMP:9863"/>
        <dbReference type="Rhea" id="RHEA-COMP:11604"/>
        <dbReference type="ChEBI" id="CHEBI:15377"/>
        <dbReference type="ChEBI" id="CHEBI:29999"/>
        <dbReference type="ChEBI" id="CHEBI:43474"/>
        <dbReference type="ChEBI" id="CHEBI:83421"/>
        <dbReference type="EC" id="3.1.3.16"/>
    </reaction>
</comment>
<dbReference type="PROSITE" id="PS51746">
    <property type="entry name" value="PPM_2"/>
    <property type="match status" value="1"/>
</dbReference>
<dbReference type="SUPFAM" id="SSF81606">
    <property type="entry name" value="PP2C-like"/>
    <property type="match status" value="1"/>
</dbReference>
<dbReference type="Gene3D" id="3.60.40.10">
    <property type="entry name" value="PPM-type phosphatase domain"/>
    <property type="match status" value="1"/>
</dbReference>
<dbReference type="GO" id="GO:0046872">
    <property type="term" value="F:metal ion binding"/>
    <property type="evidence" value="ECO:0007669"/>
    <property type="project" value="UniProtKB-UniRule"/>
</dbReference>
<keyword evidence="1" id="KW-0378">Hydrolase</keyword>
<dbReference type="PANTHER" id="PTHR12320">
    <property type="entry name" value="PROTEIN PHOSPHATASE 2C"/>
    <property type="match status" value="1"/>
</dbReference>
<comment type="similarity">
    <text evidence="1">Belongs to the PP2C family.</text>
</comment>
<feature type="region of interest" description="Disordered" evidence="2">
    <location>
        <begin position="40"/>
        <end position="64"/>
    </location>
</feature>
<dbReference type="AlphaFoldDB" id="A0A6A5U236"/>
<dbReference type="EMBL" id="ML976985">
    <property type="protein sequence ID" value="KAF1959223.1"/>
    <property type="molecule type" value="Genomic_DNA"/>
</dbReference>
<dbReference type="Pfam" id="PF00481">
    <property type="entry name" value="PP2C"/>
    <property type="match status" value="1"/>
</dbReference>
<dbReference type="GO" id="GO:0004722">
    <property type="term" value="F:protein serine/threonine phosphatase activity"/>
    <property type="evidence" value="ECO:0007669"/>
    <property type="project" value="UniProtKB-EC"/>
</dbReference>
<dbReference type="InterPro" id="IPR036457">
    <property type="entry name" value="PPM-type-like_dom_sf"/>
</dbReference>
<dbReference type="InterPro" id="IPR001932">
    <property type="entry name" value="PPM-type_phosphatase-like_dom"/>
</dbReference>
<keyword evidence="1" id="KW-0460">Magnesium</keyword>
<dbReference type="PANTHER" id="PTHR12320:SF24">
    <property type="entry name" value="PROTEIN PHOSPHATASE"/>
    <property type="match status" value="1"/>
</dbReference>
<comment type="cofactor">
    <cofactor evidence="1">
        <name>Mg(2+)</name>
        <dbReference type="ChEBI" id="CHEBI:18420"/>
    </cofactor>
</comment>
<gene>
    <name evidence="4" type="ORF">CC80DRAFT_323582</name>
</gene>
<feature type="compositionally biased region" description="Low complexity" evidence="2">
    <location>
        <begin position="52"/>
        <end position="63"/>
    </location>
</feature>
<evidence type="ECO:0000256" key="2">
    <source>
        <dbReference type="SAM" id="MobiDB-lite"/>
    </source>
</evidence>
<organism evidence="4 5">
    <name type="scientific">Byssothecium circinans</name>
    <dbReference type="NCBI Taxonomy" id="147558"/>
    <lineage>
        <taxon>Eukaryota</taxon>
        <taxon>Fungi</taxon>
        <taxon>Dikarya</taxon>
        <taxon>Ascomycota</taxon>
        <taxon>Pezizomycotina</taxon>
        <taxon>Dothideomycetes</taxon>
        <taxon>Pleosporomycetidae</taxon>
        <taxon>Pleosporales</taxon>
        <taxon>Massarineae</taxon>
        <taxon>Massarinaceae</taxon>
        <taxon>Byssothecium</taxon>
    </lineage>
</organism>
<name>A0A6A5U236_9PLEO</name>
<keyword evidence="1" id="KW-0464">Manganese</keyword>
<sequence>MIPRSRNPLFCALHQEYLSALLRTPHRPCFLLSFRRHTSSRTRHARETRGGTTTPLPSNASPPNSKPPFYFEAGYALFAKRPSRPFPPPFLSIPSTSFSEPLSTHDRSRDRRPQVNGEMIRGVTNGDDAVLVSENFIGVDDGVGAWGTRERGHAALWSRLILHFWSLATDHAHYTSSTPPDPVSYLQTAFEQTKTATSSPNEWHGTTTACAALLTSTQTTPAHPLLYVTQLGDSQILIIRPHSKEVIFKTKEQWHWFDCPRQLGTNSPDTPNTNAVLDKIELEEDDVVIAMTDGVVDNLWEHEVVENVVESMDKWKKKSLEDGTKDSAEQSYAESMKFVAEELVNAARVIAEDPFAESPYMEKAIDEGLSIEGGKLDDISVVAAQCKRRKESG</sequence>
<keyword evidence="1" id="KW-0904">Protein phosphatase</keyword>
<dbReference type="InterPro" id="IPR039123">
    <property type="entry name" value="PPTC7"/>
</dbReference>
<comment type="catalytic activity">
    <reaction evidence="1">
        <text>O-phospho-L-threonyl-[protein] + H2O = L-threonyl-[protein] + phosphate</text>
        <dbReference type="Rhea" id="RHEA:47004"/>
        <dbReference type="Rhea" id="RHEA-COMP:11060"/>
        <dbReference type="Rhea" id="RHEA-COMP:11605"/>
        <dbReference type="ChEBI" id="CHEBI:15377"/>
        <dbReference type="ChEBI" id="CHEBI:30013"/>
        <dbReference type="ChEBI" id="CHEBI:43474"/>
        <dbReference type="ChEBI" id="CHEBI:61977"/>
        <dbReference type="EC" id="3.1.3.16"/>
    </reaction>
</comment>
<feature type="domain" description="PPM-type phosphatase" evidence="3">
    <location>
        <begin position="107"/>
        <end position="386"/>
    </location>
</feature>
<dbReference type="Proteomes" id="UP000800035">
    <property type="component" value="Unassembled WGS sequence"/>
</dbReference>
<dbReference type="OrthoDB" id="25675at2759"/>
<dbReference type="EC" id="3.1.3.16" evidence="1"/>
<evidence type="ECO:0000313" key="4">
    <source>
        <dbReference type="EMBL" id="KAF1959223.1"/>
    </source>
</evidence>
<proteinExistence type="inferred from homology"/>
<keyword evidence="5" id="KW-1185">Reference proteome</keyword>
<evidence type="ECO:0000313" key="5">
    <source>
        <dbReference type="Proteomes" id="UP000800035"/>
    </source>
</evidence>
<comment type="cofactor">
    <cofactor evidence="1">
        <name>Mn(2+)</name>
        <dbReference type="ChEBI" id="CHEBI:29035"/>
    </cofactor>
</comment>
<accession>A0A6A5U236</accession>
<evidence type="ECO:0000259" key="3">
    <source>
        <dbReference type="PROSITE" id="PS51746"/>
    </source>
</evidence>
<dbReference type="FunFam" id="3.60.40.10:FF:000118">
    <property type="entry name" value="Phosphatase 2C-like domain-containing protein"/>
    <property type="match status" value="1"/>
</dbReference>
<dbReference type="SMART" id="SM00332">
    <property type="entry name" value="PP2Cc"/>
    <property type="match status" value="1"/>
</dbReference>
<protein>
    <recommendedName>
        <fullName evidence="1">Protein phosphatase</fullName>
        <ecNumber evidence="1">3.1.3.16</ecNumber>
    </recommendedName>
</protein>
<evidence type="ECO:0000256" key="1">
    <source>
        <dbReference type="RuleBase" id="RU366020"/>
    </source>
</evidence>